<dbReference type="PANTHER" id="PTHR39338">
    <property type="entry name" value="BLL5662 PROTEIN-RELATED"/>
    <property type="match status" value="1"/>
</dbReference>
<reference evidence="2" key="1">
    <citation type="submission" date="2020-07" db="EMBL/GenBank/DDBJ databases">
        <title>Huge and variable diversity of episymbiotic CPR bacteria and DPANN archaea in groundwater ecosystems.</title>
        <authorList>
            <person name="He C.Y."/>
            <person name="Keren R."/>
            <person name="Whittaker M."/>
            <person name="Farag I.F."/>
            <person name="Doudna J."/>
            <person name="Cate J.H.D."/>
            <person name="Banfield J.F."/>
        </authorList>
    </citation>
    <scope>NUCLEOTIDE SEQUENCE</scope>
    <source>
        <strain evidence="2">NC_groundwater_1818_Pr3_B-0.1um_66_35</strain>
    </source>
</reference>
<dbReference type="InterPro" id="IPR036465">
    <property type="entry name" value="vWFA_dom_sf"/>
</dbReference>
<evidence type="ECO:0000256" key="1">
    <source>
        <dbReference type="SAM" id="MobiDB-lite"/>
    </source>
</evidence>
<name>A0A933W3M7_RHOPL</name>
<dbReference type="SUPFAM" id="SSF53300">
    <property type="entry name" value="vWA-like"/>
    <property type="match status" value="1"/>
</dbReference>
<protein>
    <submittedName>
        <fullName evidence="2">VWA domain-containing protein</fullName>
    </submittedName>
</protein>
<dbReference type="Gene3D" id="3.40.50.410">
    <property type="entry name" value="von Willebrand factor, type A domain"/>
    <property type="match status" value="1"/>
</dbReference>
<dbReference type="PANTHER" id="PTHR39338:SF6">
    <property type="entry name" value="BLL5662 PROTEIN"/>
    <property type="match status" value="1"/>
</dbReference>
<accession>A0A933W3M7</accession>
<evidence type="ECO:0000313" key="2">
    <source>
        <dbReference type="EMBL" id="MBI5132335.1"/>
    </source>
</evidence>
<dbReference type="InterPro" id="IPR011195">
    <property type="entry name" value="UCP010256"/>
</dbReference>
<dbReference type="EMBL" id="JACRJB010000066">
    <property type="protein sequence ID" value="MBI5132335.1"/>
    <property type="molecule type" value="Genomic_DNA"/>
</dbReference>
<evidence type="ECO:0000313" key="3">
    <source>
        <dbReference type="Proteomes" id="UP000782519"/>
    </source>
</evidence>
<organism evidence="2 3">
    <name type="scientific">Rhodopseudomonas palustris</name>
    <dbReference type="NCBI Taxonomy" id="1076"/>
    <lineage>
        <taxon>Bacteria</taxon>
        <taxon>Pseudomonadati</taxon>
        <taxon>Pseudomonadota</taxon>
        <taxon>Alphaproteobacteria</taxon>
        <taxon>Hyphomicrobiales</taxon>
        <taxon>Nitrobacteraceae</taxon>
        <taxon>Rhodopseudomonas</taxon>
    </lineage>
</organism>
<gene>
    <name evidence="2" type="ORF">HZA66_23075</name>
</gene>
<dbReference type="Proteomes" id="UP000782519">
    <property type="component" value="Unassembled WGS sequence"/>
</dbReference>
<dbReference type="AlphaFoldDB" id="A0A933W3M7"/>
<comment type="caution">
    <text evidence="2">The sequence shown here is derived from an EMBL/GenBank/DDBJ whole genome shotgun (WGS) entry which is preliminary data.</text>
</comment>
<sequence>MSCCGAPHDLDEIDQVSGLIARKLAAFLRTLRDSAFAIGLRESQDAAALIAAGYAEKPALLRSAFKHLFSARKTDWDKFDGIFDAFWLHTRVRSRSLTTGSAKAADNPSLKTLRDISQQAGSQPTTDQIPSTDDAADDRSGEGRNEGASRADNLSDTDFRTMAEPQQVEQAHAIAARLAKAMRARLTRRDLARRRGYRLDLRRTIHANISHGGVPIRLVKRRRKPKPLRLVVLLDASGSMSMYTGVFLRFIHGVLDEFREAEAFLFHTRLAHVSDAMKDKDAARALDRLSMLAQGAGGGTKIGESLQTFNRWHASRVIHSRTCVMIVSDGYETGDAALLGREMAQLARRCRRIVWLNPMMGWEGYAPEAAGIKAALPHVDLYAPAHTLNALAALEPYLAKL</sequence>
<feature type="compositionally biased region" description="Polar residues" evidence="1">
    <location>
        <begin position="115"/>
        <end position="131"/>
    </location>
</feature>
<feature type="compositionally biased region" description="Basic and acidic residues" evidence="1">
    <location>
        <begin position="137"/>
        <end position="149"/>
    </location>
</feature>
<dbReference type="InterPro" id="IPR008912">
    <property type="entry name" value="Uncharacterised_CoxE"/>
</dbReference>
<feature type="region of interest" description="Disordered" evidence="1">
    <location>
        <begin position="97"/>
        <end position="159"/>
    </location>
</feature>
<dbReference type="PIRSF" id="PIRSF010256">
    <property type="entry name" value="CoxE_vWa"/>
    <property type="match status" value="1"/>
</dbReference>
<proteinExistence type="predicted"/>
<dbReference type="CDD" id="cd00198">
    <property type="entry name" value="vWFA"/>
    <property type="match status" value="1"/>
</dbReference>
<dbReference type="Pfam" id="PF05762">
    <property type="entry name" value="VWA_CoxE"/>
    <property type="match status" value="1"/>
</dbReference>